<evidence type="ECO:0000313" key="2">
    <source>
        <dbReference type="EMBL" id="PIU28431.1"/>
    </source>
</evidence>
<dbReference type="EMBL" id="PEXE01000031">
    <property type="protein sequence ID" value="PIU28431.1"/>
    <property type="molecule type" value="Genomic_DNA"/>
</dbReference>
<dbReference type="PANTHER" id="PTHR37953">
    <property type="entry name" value="UPF0127 PROTEIN MJ1496"/>
    <property type="match status" value="1"/>
</dbReference>
<gene>
    <name evidence="2" type="ORF">COT08_01290</name>
</gene>
<dbReference type="Pfam" id="PF02643">
    <property type="entry name" value="DUF192"/>
    <property type="match status" value="1"/>
</dbReference>
<dbReference type="InterPro" id="IPR003795">
    <property type="entry name" value="DUF192"/>
</dbReference>
<dbReference type="PANTHER" id="PTHR37953:SF1">
    <property type="entry name" value="UPF0127 PROTEIN MJ1496"/>
    <property type="match status" value="1"/>
</dbReference>
<evidence type="ECO:0008006" key="4">
    <source>
        <dbReference type="Google" id="ProtNLM"/>
    </source>
</evidence>
<protein>
    <recommendedName>
        <fullName evidence="4">DUF192 domain-containing protein</fullName>
    </recommendedName>
</protein>
<comment type="caution">
    <text evidence="2">The sequence shown here is derived from an EMBL/GenBank/DDBJ whole genome shotgun (WGS) entry which is preliminary data.</text>
</comment>
<accession>A0A2M6YE68</accession>
<organism evidence="2 3">
    <name type="scientific">Candidatus Woesebacteria bacterium CG07_land_8_20_14_0_80_44_9</name>
    <dbReference type="NCBI Taxonomy" id="1975058"/>
    <lineage>
        <taxon>Bacteria</taxon>
        <taxon>Candidatus Woeseibacteriota</taxon>
    </lineage>
</organism>
<proteinExistence type="predicted"/>
<dbReference type="AlphaFoldDB" id="A0A2M6YE68"/>
<sequence length="171" mass="18589">MAEFKKIILPILGVAVFICLVGYLYKNPPNPGPTSTLKQSPVKISNISLTVEEATSQEEREKGLSGKAGLEKDKGMLFTLGKTNSIPAFWMKGMKFAIDIVWILSSSGDVKKGKIIQIDKNVPVPEAGTPDSGLKRYSPKIPVEYVLEVGAGFCDENKIKVGDNFEIQSGQ</sequence>
<evidence type="ECO:0000313" key="3">
    <source>
        <dbReference type="Proteomes" id="UP000231669"/>
    </source>
</evidence>
<reference evidence="3" key="1">
    <citation type="submission" date="2017-09" db="EMBL/GenBank/DDBJ databases">
        <title>Depth-based differentiation of microbial function through sediment-hosted aquifers and enrichment of novel symbionts in the deep terrestrial subsurface.</title>
        <authorList>
            <person name="Probst A.J."/>
            <person name="Ladd B."/>
            <person name="Jarett J.K."/>
            <person name="Geller-Mcgrath D.E."/>
            <person name="Sieber C.M.K."/>
            <person name="Emerson J.B."/>
            <person name="Anantharaman K."/>
            <person name="Thomas B.C."/>
            <person name="Malmstrom R."/>
            <person name="Stieglmeier M."/>
            <person name="Klingl A."/>
            <person name="Woyke T."/>
            <person name="Ryan C.M."/>
            <person name="Banfield J.F."/>
        </authorList>
    </citation>
    <scope>NUCLEOTIDE SEQUENCE [LARGE SCALE GENOMIC DNA]</scope>
</reference>
<keyword evidence="1" id="KW-0812">Transmembrane</keyword>
<name>A0A2M6YE68_9BACT</name>
<feature type="transmembrane region" description="Helical" evidence="1">
    <location>
        <begin position="7"/>
        <end position="25"/>
    </location>
</feature>
<dbReference type="Proteomes" id="UP000231669">
    <property type="component" value="Unassembled WGS sequence"/>
</dbReference>
<evidence type="ECO:0000256" key="1">
    <source>
        <dbReference type="SAM" id="Phobius"/>
    </source>
</evidence>
<dbReference type="InterPro" id="IPR038695">
    <property type="entry name" value="Saro_0823-like_sf"/>
</dbReference>
<keyword evidence="1" id="KW-1133">Transmembrane helix</keyword>
<dbReference type="Gene3D" id="2.60.120.1140">
    <property type="entry name" value="Protein of unknown function DUF192"/>
    <property type="match status" value="1"/>
</dbReference>
<keyword evidence="1" id="KW-0472">Membrane</keyword>